<dbReference type="Pfam" id="PF00300">
    <property type="entry name" value="His_Phos_1"/>
    <property type="match status" value="1"/>
</dbReference>
<dbReference type="SUPFAM" id="SSF53254">
    <property type="entry name" value="Phosphoglycerate mutase-like"/>
    <property type="match status" value="1"/>
</dbReference>
<dbReference type="InterPro" id="IPR050275">
    <property type="entry name" value="PGM_Phosphatase"/>
</dbReference>
<dbReference type="Proteomes" id="UP000191153">
    <property type="component" value="Unassembled WGS sequence"/>
</dbReference>
<dbReference type="PIRSF" id="PIRSF000709">
    <property type="entry name" value="6PFK_2-Ptase"/>
    <property type="match status" value="1"/>
</dbReference>
<feature type="binding site" evidence="2">
    <location>
        <position position="93"/>
    </location>
    <ligand>
        <name>substrate</name>
    </ligand>
</feature>
<dbReference type="PANTHER" id="PTHR48100:SF1">
    <property type="entry name" value="HISTIDINE PHOSPHATASE FAMILY PROTEIN-RELATED"/>
    <property type="match status" value="1"/>
</dbReference>
<dbReference type="PANTHER" id="PTHR48100">
    <property type="entry name" value="BROAD-SPECIFICITY PHOSPHATASE YOR283W-RELATED"/>
    <property type="match status" value="1"/>
</dbReference>
<feature type="active site" description="Tele-phosphohistidine intermediate" evidence="1">
    <location>
        <position position="9"/>
    </location>
</feature>
<evidence type="ECO:0000256" key="2">
    <source>
        <dbReference type="PIRSR" id="PIRSR613078-2"/>
    </source>
</evidence>
<evidence type="ECO:0000313" key="3">
    <source>
        <dbReference type="EMBL" id="SJZ34349.1"/>
    </source>
</evidence>
<sequence>MLQIYFIRHGQTEWNTQGMMQGRNNSPLTQEGRNQAKKLGEYLKNEEFDVIYSSPLGRAMETTELILGDSKKEILPIDEFKEIAMGKVEGIPKEEFKLTYPEEYYNFWHDGAKYDPAAYQGESYEEVLDRAKKGLDKLSNLHSNGKIMVVTHGVMLKAICNVVLEKGISEFTKQPVPENTSVTVINYKDGHFEIEKFSMTDHLK</sequence>
<dbReference type="EMBL" id="FUWX01000004">
    <property type="protein sequence ID" value="SJZ34349.1"/>
    <property type="molecule type" value="Genomic_DNA"/>
</dbReference>
<proteinExistence type="predicted"/>
<dbReference type="GO" id="GO:0005737">
    <property type="term" value="C:cytoplasm"/>
    <property type="evidence" value="ECO:0007669"/>
    <property type="project" value="TreeGrafter"/>
</dbReference>
<name>A0A1T4JW47_9FUSO</name>
<dbReference type="RefSeq" id="WP_078692673.1">
    <property type="nucleotide sequence ID" value="NZ_FUWX01000004.1"/>
</dbReference>
<dbReference type="CDD" id="cd07067">
    <property type="entry name" value="HP_PGM_like"/>
    <property type="match status" value="1"/>
</dbReference>
<evidence type="ECO:0000313" key="4">
    <source>
        <dbReference type="Proteomes" id="UP000191153"/>
    </source>
</evidence>
<organism evidence="3 4">
    <name type="scientific">Cetobacterium ceti</name>
    <dbReference type="NCBI Taxonomy" id="180163"/>
    <lineage>
        <taxon>Bacteria</taxon>
        <taxon>Fusobacteriati</taxon>
        <taxon>Fusobacteriota</taxon>
        <taxon>Fusobacteriia</taxon>
        <taxon>Fusobacteriales</taxon>
        <taxon>Fusobacteriaceae</taxon>
        <taxon>Cetobacterium</taxon>
    </lineage>
</organism>
<feature type="active site" description="Proton donor/acceptor" evidence="1">
    <location>
        <position position="82"/>
    </location>
</feature>
<reference evidence="3 4" key="1">
    <citation type="submission" date="2017-02" db="EMBL/GenBank/DDBJ databases">
        <authorList>
            <person name="Peterson S.W."/>
        </authorList>
    </citation>
    <scope>NUCLEOTIDE SEQUENCE [LARGE SCALE GENOMIC DNA]</scope>
    <source>
        <strain evidence="3 4">ATCC 700028</strain>
    </source>
</reference>
<gene>
    <name evidence="3" type="ORF">SAMN02745174_00125</name>
</gene>
<dbReference type="STRING" id="180163.SAMN02745174_00125"/>
<dbReference type="InterPro" id="IPR013078">
    <property type="entry name" value="His_Pase_superF_clade-1"/>
</dbReference>
<protein>
    <submittedName>
        <fullName evidence="3">Probable phosphoglycerate mutase</fullName>
    </submittedName>
</protein>
<accession>A0A1T4JW47</accession>
<evidence type="ECO:0000256" key="1">
    <source>
        <dbReference type="PIRSR" id="PIRSR613078-1"/>
    </source>
</evidence>
<dbReference type="InterPro" id="IPR029033">
    <property type="entry name" value="His_PPase_superfam"/>
</dbReference>
<feature type="binding site" evidence="2">
    <location>
        <begin position="8"/>
        <end position="15"/>
    </location>
    <ligand>
        <name>substrate</name>
    </ligand>
</feature>
<dbReference type="OrthoDB" id="9782128at2"/>
<dbReference type="GO" id="GO:0016791">
    <property type="term" value="F:phosphatase activity"/>
    <property type="evidence" value="ECO:0007669"/>
    <property type="project" value="TreeGrafter"/>
</dbReference>
<dbReference type="AlphaFoldDB" id="A0A1T4JW47"/>
<keyword evidence="4" id="KW-1185">Reference proteome</keyword>
<dbReference type="SMART" id="SM00855">
    <property type="entry name" value="PGAM"/>
    <property type="match status" value="1"/>
</dbReference>
<dbReference type="Gene3D" id="3.40.50.1240">
    <property type="entry name" value="Phosphoglycerate mutase-like"/>
    <property type="match status" value="1"/>
</dbReference>
<feature type="binding site" evidence="2">
    <location>
        <position position="58"/>
    </location>
    <ligand>
        <name>substrate</name>
    </ligand>
</feature>